<proteinExistence type="predicted"/>
<evidence type="ECO:0000256" key="4">
    <source>
        <dbReference type="PROSITE-ProRule" id="PRU00169"/>
    </source>
</evidence>
<dbReference type="InterPro" id="IPR036890">
    <property type="entry name" value="HATPase_C_sf"/>
</dbReference>
<dbReference type="SMART" id="SM00388">
    <property type="entry name" value="HisKA"/>
    <property type="match status" value="1"/>
</dbReference>
<dbReference type="InterPro" id="IPR001789">
    <property type="entry name" value="Sig_transdc_resp-reg_receiver"/>
</dbReference>
<dbReference type="SUPFAM" id="SSF55874">
    <property type="entry name" value="ATPase domain of HSP90 chaperone/DNA topoisomerase II/histidine kinase"/>
    <property type="match status" value="1"/>
</dbReference>
<feature type="domain" description="Histidine kinase" evidence="7">
    <location>
        <begin position="391"/>
        <end position="600"/>
    </location>
</feature>
<evidence type="ECO:0000256" key="5">
    <source>
        <dbReference type="SAM" id="Coils"/>
    </source>
</evidence>
<dbReference type="Pfam" id="PF00512">
    <property type="entry name" value="HisKA"/>
    <property type="match status" value="1"/>
</dbReference>
<dbReference type="Pfam" id="PF00072">
    <property type="entry name" value="Response_reg"/>
    <property type="match status" value="1"/>
</dbReference>
<dbReference type="InterPro" id="IPR004358">
    <property type="entry name" value="Sig_transdc_His_kin-like_C"/>
</dbReference>
<protein>
    <recommendedName>
        <fullName evidence="2">histidine kinase</fullName>
        <ecNumber evidence="2">2.7.13.3</ecNumber>
    </recommendedName>
</protein>
<dbReference type="SUPFAM" id="SSF52172">
    <property type="entry name" value="CheY-like"/>
    <property type="match status" value="1"/>
</dbReference>
<feature type="modified residue" description="4-aspartylphosphate" evidence="4">
    <location>
        <position position="672"/>
    </location>
</feature>
<dbReference type="PRINTS" id="PR00344">
    <property type="entry name" value="BCTRLSENSOR"/>
</dbReference>
<comment type="caution">
    <text evidence="9">The sequence shown here is derived from an EMBL/GenBank/DDBJ whole genome shotgun (WGS) entry which is preliminary data.</text>
</comment>
<dbReference type="OrthoDB" id="9813024at2"/>
<dbReference type="InterPro" id="IPR003661">
    <property type="entry name" value="HisK_dim/P_dom"/>
</dbReference>
<evidence type="ECO:0000259" key="7">
    <source>
        <dbReference type="PROSITE" id="PS50109"/>
    </source>
</evidence>
<keyword evidence="6" id="KW-1133">Transmembrane helix</keyword>
<dbReference type="SMART" id="SM00387">
    <property type="entry name" value="HATPase_c"/>
    <property type="match status" value="1"/>
</dbReference>
<evidence type="ECO:0000313" key="9">
    <source>
        <dbReference type="EMBL" id="PRP96000.1"/>
    </source>
</evidence>
<dbReference type="PROSITE" id="PS50109">
    <property type="entry name" value="HIS_KIN"/>
    <property type="match status" value="1"/>
</dbReference>
<dbReference type="RefSeq" id="WP_106093630.1">
    <property type="nucleotide sequence ID" value="NZ_PVNL01000135.1"/>
</dbReference>
<dbReference type="GO" id="GO:0000155">
    <property type="term" value="F:phosphorelay sensor kinase activity"/>
    <property type="evidence" value="ECO:0007669"/>
    <property type="project" value="InterPro"/>
</dbReference>
<evidence type="ECO:0000256" key="3">
    <source>
        <dbReference type="ARBA" id="ARBA00022553"/>
    </source>
</evidence>
<comment type="catalytic activity">
    <reaction evidence="1">
        <text>ATP + protein L-histidine = ADP + protein N-phospho-L-histidine.</text>
        <dbReference type="EC" id="2.7.13.3"/>
    </reaction>
</comment>
<dbReference type="EMBL" id="PVNL01000135">
    <property type="protein sequence ID" value="PRP96000.1"/>
    <property type="molecule type" value="Genomic_DNA"/>
</dbReference>
<dbReference type="EC" id="2.7.13.3" evidence="2"/>
<dbReference type="PANTHER" id="PTHR43065">
    <property type="entry name" value="SENSOR HISTIDINE KINASE"/>
    <property type="match status" value="1"/>
</dbReference>
<evidence type="ECO:0000259" key="8">
    <source>
        <dbReference type="PROSITE" id="PS50110"/>
    </source>
</evidence>
<dbReference type="Pfam" id="PF02518">
    <property type="entry name" value="HATPase_c"/>
    <property type="match status" value="1"/>
</dbReference>
<dbReference type="SMART" id="SM00448">
    <property type="entry name" value="REC"/>
    <property type="match status" value="1"/>
</dbReference>
<keyword evidence="5" id="KW-0175">Coiled coil</keyword>
<dbReference type="Gene3D" id="3.40.50.2300">
    <property type="match status" value="3"/>
</dbReference>
<dbReference type="Proteomes" id="UP000238823">
    <property type="component" value="Unassembled WGS sequence"/>
</dbReference>
<dbReference type="InterPro" id="IPR011006">
    <property type="entry name" value="CheY-like_superfamily"/>
</dbReference>
<evidence type="ECO:0000313" key="10">
    <source>
        <dbReference type="Proteomes" id="UP000238823"/>
    </source>
</evidence>
<organism evidence="9 10">
    <name type="scientific">Enhygromyxa salina</name>
    <dbReference type="NCBI Taxonomy" id="215803"/>
    <lineage>
        <taxon>Bacteria</taxon>
        <taxon>Pseudomonadati</taxon>
        <taxon>Myxococcota</taxon>
        <taxon>Polyangia</taxon>
        <taxon>Nannocystales</taxon>
        <taxon>Nannocystaceae</taxon>
        <taxon>Enhygromyxa</taxon>
    </lineage>
</organism>
<dbReference type="Gene3D" id="1.10.287.130">
    <property type="match status" value="1"/>
</dbReference>
<evidence type="ECO:0000256" key="1">
    <source>
        <dbReference type="ARBA" id="ARBA00000085"/>
    </source>
</evidence>
<accession>A0A2S9XTD2</accession>
<dbReference type="SUPFAM" id="SSF47384">
    <property type="entry name" value="Homodimeric domain of signal transducing histidine kinase"/>
    <property type="match status" value="1"/>
</dbReference>
<dbReference type="PROSITE" id="PS50110">
    <property type="entry name" value="RESPONSE_REGULATORY"/>
    <property type="match status" value="1"/>
</dbReference>
<dbReference type="Gene3D" id="3.30.565.10">
    <property type="entry name" value="Histidine kinase-like ATPase, C-terminal domain"/>
    <property type="match status" value="1"/>
</dbReference>
<dbReference type="AlphaFoldDB" id="A0A2S9XTD2"/>
<evidence type="ECO:0000256" key="6">
    <source>
        <dbReference type="SAM" id="Phobius"/>
    </source>
</evidence>
<keyword evidence="6" id="KW-0472">Membrane</keyword>
<reference evidence="9 10" key="1">
    <citation type="submission" date="2018-03" db="EMBL/GenBank/DDBJ databases">
        <title>Draft Genome Sequences of the Obligatory Marine Myxobacteria Enhygromyxa salina SWB007.</title>
        <authorList>
            <person name="Poehlein A."/>
            <person name="Moghaddam J.A."/>
            <person name="Harms H."/>
            <person name="Alanjari M."/>
            <person name="Koenig G.M."/>
            <person name="Daniel R."/>
            <person name="Schaeberle T.F."/>
        </authorList>
    </citation>
    <scope>NUCLEOTIDE SEQUENCE [LARGE SCALE GENOMIC DNA]</scope>
    <source>
        <strain evidence="9 10">SWB007</strain>
    </source>
</reference>
<dbReference type="InterPro" id="IPR003594">
    <property type="entry name" value="HATPase_dom"/>
</dbReference>
<dbReference type="CDD" id="cd00082">
    <property type="entry name" value="HisKA"/>
    <property type="match status" value="1"/>
</dbReference>
<dbReference type="InterPro" id="IPR036097">
    <property type="entry name" value="HisK_dim/P_sf"/>
</dbReference>
<sequence length="750" mass="82505">MLVVHLCVAGLCQPRAAHADAPRVLMLNSYHPQYAWTDALVRGVQEELSYLPAEHLFIEFMDARRMVDDDAYLKLLVDAYAHKYRRFPPDVIISSDDSALEFLLAHRTTLFPDVPIVFCGINSRTAAELEPVPNTTGILEGLEVAGNLALIERLHPNATKVVLLADRTSLGQGMVRIARQVIPRFEREGLRIEVWDDFTLTELHDRVARIDPGTVFLLLAIHEDRAGHYFSYDEHLPPLTDVSPVPIYAMFGMLLGQGITGGAMNDPHDHGRAAAVIARRVLSGTPADAIPLVKSAEYLPRFDYAGLERFGIPEDRLPEGSVVVGRPTSFYEDHTRLVWAVSAVIVSLGLAVFWLASIVRRMRRAERELANKQEELRRAQQLEVLGRLAGGVAHDFNNLMTAISGFAALASRRVAANDEVLRDDLEEIQHATERAAELTRQLLSFARRQPIQTRVVDVNALLVNLHKLLRRLVSEAVELVVLPTKDPACVRIDPGQLEQVLSNLVVNARDAMPSGGKLTLSVKASETHVLLEVSDTGVGMTDVVKARIFEPFFTTKEVGRGAGLGLATIIAIVERARGTIDVDSSPGHGTTFEIRLPRVFESPAELPAHPHRTPVRMGGGLVLVVEDDPQVRRVARAALTHSGYEVLEADNGVVALELARQHDSRLRCVLTDVVMPILGGGELVRKLRSKHPDLPIVVMSGYVDDPSLGTELARLDIRFISKPFLPDELVAIVSDAVESVPSRAQSARPA</sequence>
<keyword evidence="3 4" id="KW-0597">Phosphoprotein</keyword>
<dbReference type="CDD" id="cd00156">
    <property type="entry name" value="REC"/>
    <property type="match status" value="1"/>
</dbReference>
<dbReference type="PANTHER" id="PTHR43065:SF42">
    <property type="entry name" value="TWO-COMPONENT SENSOR PPRA"/>
    <property type="match status" value="1"/>
</dbReference>
<gene>
    <name evidence="9" type="ORF">ENSA7_68140</name>
</gene>
<feature type="coiled-coil region" evidence="5">
    <location>
        <begin position="355"/>
        <end position="382"/>
    </location>
</feature>
<feature type="transmembrane region" description="Helical" evidence="6">
    <location>
        <begin position="337"/>
        <end position="359"/>
    </location>
</feature>
<evidence type="ECO:0000256" key="2">
    <source>
        <dbReference type="ARBA" id="ARBA00012438"/>
    </source>
</evidence>
<keyword evidence="6" id="KW-0812">Transmembrane</keyword>
<feature type="domain" description="Response regulatory" evidence="8">
    <location>
        <begin position="621"/>
        <end position="737"/>
    </location>
</feature>
<name>A0A2S9XTD2_9BACT</name>
<dbReference type="InterPro" id="IPR005467">
    <property type="entry name" value="His_kinase_dom"/>
</dbReference>